<dbReference type="PANTHER" id="PTHR46210:SF1">
    <property type="entry name" value="FHA DOMAIN-CONTAINING PROTEIN"/>
    <property type="match status" value="1"/>
</dbReference>
<evidence type="ECO:0000256" key="1">
    <source>
        <dbReference type="ARBA" id="ARBA00022723"/>
    </source>
</evidence>
<dbReference type="OMA" id="DIHICSI"/>
<dbReference type="Proteomes" id="UP000039865">
    <property type="component" value="Unassembled WGS sequence"/>
</dbReference>
<protein>
    <submittedName>
        <fullName evidence="8">Zinc finger protein</fullName>
    </submittedName>
</protein>
<keyword evidence="1" id="KW-0479">Metal-binding</keyword>
<name>A0A078BDW2_STYLE</name>
<dbReference type="SMART" id="SM00240">
    <property type="entry name" value="FHA"/>
    <property type="match status" value="1"/>
</dbReference>
<feature type="region of interest" description="Disordered" evidence="5">
    <location>
        <begin position="933"/>
        <end position="1003"/>
    </location>
</feature>
<dbReference type="Gene3D" id="2.60.200.20">
    <property type="match status" value="1"/>
</dbReference>
<evidence type="ECO:0000256" key="3">
    <source>
        <dbReference type="ARBA" id="ARBA00022833"/>
    </source>
</evidence>
<reference evidence="8 9" key="1">
    <citation type="submission" date="2014-06" db="EMBL/GenBank/DDBJ databases">
        <authorList>
            <person name="Swart Estienne"/>
        </authorList>
    </citation>
    <scope>NUCLEOTIDE SEQUENCE [LARGE SCALE GENOMIC DNA]</scope>
    <source>
        <strain evidence="8 9">130c</strain>
    </source>
</reference>
<dbReference type="Pfam" id="PF12906">
    <property type="entry name" value="RINGv"/>
    <property type="match status" value="1"/>
</dbReference>
<feature type="compositionally biased region" description="Polar residues" evidence="5">
    <location>
        <begin position="948"/>
        <end position="969"/>
    </location>
</feature>
<dbReference type="InParanoid" id="A0A078BDW2"/>
<feature type="compositionally biased region" description="Low complexity" evidence="5">
    <location>
        <begin position="1195"/>
        <end position="1213"/>
    </location>
</feature>
<dbReference type="PROSITE" id="PS50006">
    <property type="entry name" value="FHA_DOMAIN"/>
    <property type="match status" value="1"/>
</dbReference>
<organism evidence="8 9">
    <name type="scientific">Stylonychia lemnae</name>
    <name type="common">Ciliate</name>
    <dbReference type="NCBI Taxonomy" id="5949"/>
    <lineage>
        <taxon>Eukaryota</taxon>
        <taxon>Sar</taxon>
        <taxon>Alveolata</taxon>
        <taxon>Ciliophora</taxon>
        <taxon>Intramacronucleata</taxon>
        <taxon>Spirotrichea</taxon>
        <taxon>Stichotrichia</taxon>
        <taxon>Sporadotrichida</taxon>
        <taxon>Oxytrichidae</taxon>
        <taxon>Stylonychinae</taxon>
        <taxon>Stylonychia</taxon>
    </lineage>
</organism>
<dbReference type="CDD" id="cd00060">
    <property type="entry name" value="FHA"/>
    <property type="match status" value="1"/>
</dbReference>
<keyword evidence="4" id="KW-0175">Coiled coil</keyword>
<dbReference type="PANTHER" id="PTHR46210">
    <property type="entry name" value="FHA DOMAIN-CONTAINING PROTEIN"/>
    <property type="match status" value="1"/>
</dbReference>
<evidence type="ECO:0000256" key="5">
    <source>
        <dbReference type="SAM" id="MobiDB-lite"/>
    </source>
</evidence>
<feature type="region of interest" description="Disordered" evidence="5">
    <location>
        <begin position="1086"/>
        <end position="1115"/>
    </location>
</feature>
<feature type="domain" description="RING-CH-type" evidence="7">
    <location>
        <begin position="287"/>
        <end position="363"/>
    </location>
</feature>
<feature type="compositionally biased region" description="Basic and acidic residues" evidence="5">
    <location>
        <begin position="972"/>
        <end position="987"/>
    </location>
</feature>
<keyword evidence="3" id="KW-0862">Zinc</keyword>
<feature type="region of interest" description="Disordered" evidence="5">
    <location>
        <begin position="1138"/>
        <end position="1177"/>
    </location>
</feature>
<feature type="region of interest" description="Disordered" evidence="5">
    <location>
        <begin position="1194"/>
        <end position="1213"/>
    </location>
</feature>
<dbReference type="InterPro" id="IPR013083">
    <property type="entry name" value="Znf_RING/FYVE/PHD"/>
</dbReference>
<feature type="compositionally biased region" description="Polar residues" evidence="5">
    <location>
        <begin position="1138"/>
        <end position="1157"/>
    </location>
</feature>
<feature type="region of interest" description="Disordered" evidence="5">
    <location>
        <begin position="787"/>
        <end position="809"/>
    </location>
</feature>
<gene>
    <name evidence="8" type="primary">Contig4498.g4802</name>
    <name evidence="8" type="ORF">STYLEM_20929</name>
</gene>
<evidence type="ECO:0000313" key="9">
    <source>
        <dbReference type="Proteomes" id="UP000039865"/>
    </source>
</evidence>
<feature type="compositionally biased region" description="Polar residues" evidence="5">
    <location>
        <begin position="989"/>
        <end position="1003"/>
    </location>
</feature>
<feature type="region of interest" description="Disordered" evidence="5">
    <location>
        <begin position="1039"/>
        <end position="1070"/>
    </location>
</feature>
<dbReference type="InterPro" id="IPR008984">
    <property type="entry name" value="SMAD_FHA_dom_sf"/>
</dbReference>
<dbReference type="SMART" id="SM00744">
    <property type="entry name" value="RINGv"/>
    <property type="match status" value="1"/>
</dbReference>
<evidence type="ECO:0000313" key="8">
    <source>
        <dbReference type="EMBL" id="CDW91768.1"/>
    </source>
</evidence>
<dbReference type="OrthoDB" id="264354at2759"/>
<keyword evidence="2" id="KW-0863">Zinc-finger</keyword>
<evidence type="ECO:0000256" key="4">
    <source>
        <dbReference type="SAM" id="Coils"/>
    </source>
</evidence>
<feature type="compositionally biased region" description="Low complexity" evidence="5">
    <location>
        <begin position="655"/>
        <end position="676"/>
    </location>
</feature>
<dbReference type="InterPro" id="IPR000253">
    <property type="entry name" value="FHA_dom"/>
</dbReference>
<dbReference type="SUPFAM" id="SSF49879">
    <property type="entry name" value="SMAD/FHA domain"/>
    <property type="match status" value="1"/>
</dbReference>
<dbReference type="Pfam" id="PF00498">
    <property type="entry name" value="FHA"/>
    <property type="match status" value="1"/>
</dbReference>
<sequence>MQNRQPSRPLLFFNSQNQSPTNAQYMQLNSNPNQVMFQQHDSHSQHKQGRMIASPLQITCDLSDQDQTQTVHNYNQQYYPRFEVYMRCVTWGRDSHGLFDYESRQIQKRNIKSYTGGKIIRVNNDVEFISRQSTAQEFHPEAKPLIIVHEKNGTIIFLQIINLIGKFFVENDTLVAFQSEEEAQKASTDEDVNNKMFIVVRNLKTTSSKTDYRLKKGDIIKLGRIKFKVKDFRADNTPANIDLNRRQSYSPVKKGVAGQPQIVEDEYWLGGDDFSEEAIEIDCGVVDSTQNDIQCKVCWSNEQSPSNPLLNSCKCDGSVRFIHYECLKHWLKQKMQKKEEDHLVSYTWKQFECEICKKPYPYIFKSNGRKYRLVDVDVPEQQNFLWLESLTFEKNSSRMVHLIMPNEKLYQFKLGRGHESDVRVSDISVSRCHAILKYDTNDNGYYLEDNLSKFGTLVLAKQAIELDVDCTKAVQIGRSVISFTVKPTNNAQIPVRTPSPQRQDYQYSKQQSVEEQIKLKIEETNKKICQIMKNNNPVANNTNLLSQNQQNLYLQQIQHQQYQDVEMADQAELAQYLNQNNNNIPQIENNQVLESQSYDFRNHGSFYDNQNFSQFERDKLNATLQKFEKSITNVEQKLAERETRYMNQPGATRSQNEINPHNQNHQQQYQSPPRQRNQISNQFQEFNHDISAEQDEAVMRTQYKHQVTHNEWKYRQLLGNINNPELFDQSPMITQNNFTCAEKPSISFNQLKSKYGIQEREQNMKPRTEAIYKFEDLKDEVDQEFSQVPEEHEEDPPLRIKGSSMSYNNDQSPVKVARIDFHQYMNNNSKPELNFQNHPSYNRNSTLIQKSNTQFGSNHVIQQNIPNNQQHHLAKPENNYFLNLDTPAINRQDEGLKSQVYLSHSPSKVEYSRAYSNDLQNQQTLTSQTATVNYHPQRTNTTTNTTTAINKPQHNYQNSNTIGSNSNSHKYVHNDNLKRVNSPDKKQSTYKYNEQPQSSYLQKNTYMYNNQSNKRTSSQSPWRLMSDDQDAHTIVTPVKDKYSHQQQQQQQMHHQQSNNQQSKKQVEQHHQTISGMYKNIRSHNNTSYKYKNGQQVNQSPQKYSNGSNFQVNTPNRMHRKDLSMGRSNLHMQSNNINNAHNFKESSSSNNIMAQNSASKRKKTTNPGTVSIGGGQSSSINQQLYSRHHQMLDKLSSGANNHNGGSSSNNNMRY</sequence>
<dbReference type="EMBL" id="CCKQ01019732">
    <property type="protein sequence ID" value="CDW91768.1"/>
    <property type="molecule type" value="Genomic_DNA"/>
</dbReference>
<feature type="region of interest" description="Disordered" evidence="5">
    <location>
        <begin position="646"/>
        <end position="676"/>
    </location>
</feature>
<evidence type="ECO:0000259" key="7">
    <source>
        <dbReference type="PROSITE" id="PS51292"/>
    </source>
</evidence>
<dbReference type="InterPro" id="IPR011016">
    <property type="entry name" value="Znf_RING-CH"/>
</dbReference>
<dbReference type="SUPFAM" id="SSF57850">
    <property type="entry name" value="RING/U-box"/>
    <property type="match status" value="1"/>
</dbReference>
<dbReference type="GO" id="GO:0008270">
    <property type="term" value="F:zinc ion binding"/>
    <property type="evidence" value="ECO:0007669"/>
    <property type="project" value="UniProtKB-KW"/>
</dbReference>
<evidence type="ECO:0000256" key="2">
    <source>
        <dbReference type="ARBA" id="ARBA00022771"/>
    </source>
</evidence>
<evidence type="ECO:0000259" key="6">
    <source>
        <dbReference type="PROSITE" id="PS50006"/>
    </source>
</evidence>
<dbReference type="AlphaFoldDB" id="A0A078BDW2"/>
<dbReference type="Gene3D" id="3.30.40.10">
    <property type="entry name" value="Zinc/RING finger domain, C3HC4 (zinc finger)"/>
    <property type="match status" value="1"/>
</dbReference>
<keyword evidence="9" id="KW-1185">Reference proteome</keyword>
<accession>A0A078BDW2</accession>
<feature type="compositionally biased region" description="Low complexity" evidence="5">
    <location>
        <begin position="1044"/>
        <end position="1063"/>
    </location>
</feature>
<proteinExistence type="predicted"/>
<feature type="coiled-coil region" evidence="4">
    <location>
        <begin position="617"/>
        <end position="644"/>
    </location>
</feature>
<dbReference type="PROSITE" id="PS51292">
    <property type="entry name" value="ZF_RING_CH"/>
    <property type="match status" value="1"/>
</dbReference>
<feature type="domain" description="FHA" evidence="6">
    <location>
        <begin position="412"/>
        <end position="463"/>
    </location>
</feature>